<dbReference type="InterPro" id="IPR000073">
    <property type="entry name" value="AB_hydrolase_1"/>
</dbReference>
<feature type="domain" description="AB hydrolase-1" evidence="1">
    <location>
        <begin position="98"/>
        <end position="351"/>
    </location>
</feature>
<name>A0AAW1SHA4_9CHLO</name>
<dbReference type="InterPro" id="IPR029058">
    <property type="entry name" value="AB_hydrolase_fold"/>
</dbReference>
<dbReference type="PRINTS" id="PR00412">
    <property type="entry name" value="EPOXHYDRLASE"/>
</dbReference>
<proteinExistence type="predicted"/>
<dbReference type="PANTHER" id="PTHR46438:SF12">
    <property type="entry name" value="ALPHA_BETA-HYDROLASES SUPERFAMILY PROTEIN"/>
    <property type="match status" value="1"/>
</dbReference>
<sequence length="362" mass="40265">MLSTKLPGRALPHVIHLSLPQQQTTRSLVFGVRDREVPGSGCQRTAQRPLRGCAVRCSVAAKSAPSRRAPAQGIEEGYWAWREYKIRYQKMGSKGPKVLLVHGFGSNCDHWRKNFPVLAEECQVWAIDLLGYGWSDKPDPRDHLPNSLYTFETWGQQLLDFMEQKMGGDSAFLICNSVGGLAGLQAAIFRPDLVRGVQLMNISLRLLHLKKQPAWKKPVVKALQSALHSSFVGPLFFSLLAKPKTVKNVLAECYGDKGEVSDELVDYILTPGLEPGAVRVFLDFISYSGGPLPEELLDECKRPVSLLWGEKDPWEKLELGRSLQHHPCVEEFVVIPGAGHCPMDEAPGLVNPAILNFINRHS</sequence>
<keyword evidence="3" id="KW-1185">Reference proteome</keyword>
<protein>
    <recommendedName>
        <fullName evidence="1">AB hydrolase-1 domain-containing protein</fullName>
    </recommendedName>
</protein>
<evidence type="ECO:0000259" key="1">
    <source>
        <dbReference type="Pfam" id="PF12697"/>
    </source>
</evidence>
<dbReference type="SUPFAM" id="SSF53474">
    <property type="entry name" value="alpha/beta-Hydrolases"/>
    <property type="match status" value="1"/>
</dbReference>
<dbReference type="Proteomes" id="UP001438707">
    <property type="component" value="Unassembled WGS sequence"/>
</dbReference>
<dbReference type="GO" id="GO:0003824">
    <property type="term" value="F:catalytic activity"/>
    <property type="evidence" value="ECO:0007669"/>
    <property type="project" value="InterPro"/>
</dbReference>
<dbReference type="EMBL" id="JALJOS010000001">
    <property type="protein sequence ID" value="KAK9844914.1"/>
    <property type="molecule type" value="Genomic_DNA"/>
</dbReference>
<comment type="caution">
    <text evidence="2">The sequence shown here is derived from an EMBL/GenBank/DDBJ whole genome shotgun (WGS) entry which is preliminary data.</text>
</comment>
<dbReference type="AlphaFoldDB" id="A0AAW1SHA4"/>
<dbReference type="Pfam" id="PF12697">
    <property type="entry name" value="Abhydrolase_6"/>
    <property type="match status" value="1"/>
</dbReference>
<evidence type="ECO:0000313" key="2">
    <source>
        <dbReference type="EMBL" id="KAK9844914.1"/>
    </source>
</evidence>
<dbReference type="Gene3D" id="3.40.50.1820">
    <property type="entry name" value="alpha/beta hydrolase"/>
    <property type="match status" value="1"/>
</dbReference>
<reference evidence="2 3" key="1">
    <citation type="journal article" date="2024" name="Nat. Commun.">
        <title>Phylogenomics reveals the evolutionary origins of lichenization in chlorophyte algae.</title>
        <authorList>
            <person name="Puginier C."/>
            <person name="Libourel C."/>
            <person name="Otte J."/>
            <person name="Skaloud P."/>
            <person name="Haon M."/>
            <person name="Grisel S."/>
            <person name="Petersen M."/>
            <person name="Berrin J.G."/>
            <person name="Delaux P.M."/>
            <person name="Dal Grande F."/>
            <person name="Keller J."/>
        </authorList>
    </citation>
    <scope>NUCLEOTIDE SEQUENCE [LARGE SCALE GENOMIC DNA]</scope>
    <source>
        <strain evidence="2 3">SAG 2145</strain>
    </source>
</reference>
<evidence type="ECO:0000313" key="3">
    <source>
        <dbReference type="Proteomes" id="UP001438707"/>
    </source>
</evidence>
<organism evidence="2 3">
    <name type="scientific">Apatococcus lobatus</name>
    <dbReference type="NCBI Taxonomy" id="904363"/>
    <lineage>
        <taxon>Eukaryota</taxon>
        <taxon>Viridiplantae</taxon>
        <taxon>Chlorophyta</taxon>
        <taxon>core chlorophytes</taxon>
        <taxon>Trebouxiophyceae</taxon>
        <taxon>Chlorellales</taxon>
        <taxon>Chlorellaceae</taxon>
        <taxon>Apatococcus</taxon>
    </lineage>
</organism>
<dbReference type="PANTHER" id="PTHR46438">
    <property type="entry name" value="ALPHA/BETA-HYDROLASES SUPERFAMILY PROTEIN"/>
    <property type="match status" value="1"/>
</dbReference>
<gene>
    <name evidence="2" type="ORF">WJX74_008618</name>
</gene>
<dbReference type="InterPro" id="IPR000639">
    <property type="entry name" value="Epox_hydrolase-like"/>
</dbReference>
<accession>A0AAW1SHA4</accession>